<feature type="domain" description="Major facilitator superfamily (MFS) profile" evidence="8">
    <location>
        <begin position="9"/>
        <end position="451"/>
    </location>
</feature>
<feature type="transmembrane region" description="Helical" evidence="7">
    <location>
        <begin position="133"/>
        <end position="155"/>
    </location>
</feature>
<evidence type="ECO:0000256" key="7">
    <source>
        <dbReference type="SAM" id="Phobius"/>
    </source>
</evidence>
<evidence type="ECO:0000256" key="3">
    <source>
        <dbReference type="ARBA" id="ARBA00022475"/>
    </source>
</evidence>
<name>A0A494XYR9_9BURK</name>
<dbReference type="OrthoDB" id="9807274at2"/>
<dbReference type="InterPro" id="IPR004638">
    <property type="entry name" value="EmrB-like"/>
</dbReference>
<dbReference type="EMBL" id="RBZU01000004">
    <property type="protein sequence ID" value="RKP55704.1"/>
    <property type="molecule type" value="Genomic_DNA"/>
</dbReference>
<dbReference type="InterPro" id="IPR036259">
    <property type="entry name" value="MFS_trans_sf"/>
</dbReference>
<proteinExistence type="predicted"/>
<dbReference type="NCBIfam" id="TIGR00711">
    <property type="entry name" value="efflux_EmrB"/>
    <property type="match status" value="1"/>
</dbReference>
<dbReference type="GO" id="GO:0005886">
    <property type="term" value="C:plasma membrane"/>
    <property type="evidence" value="ECO:0007669"/>
    <property type="project" value="UniProtKB-SubCell"/>
</dbReference>
<dbReference type="PRINTS" id="PR01036">
    <property type="entry name" value="TCRTETB"/>
</dbReference>
<feature type="transmembrane region" description="Helical" evidence="7">
    <location>
        <begin position="47"/>
        <end position="67"/>
    </location>
</feature>
<dbReference type="PROSITE" id="PS50850">
    <property type="entry name" value="MFS"/>
    <property type="match status" value="1"/>
</dbReference>
<feature type="transmembrane region" description="Helical" evidence="7">
    <location>
        <begin position="352"/>
        <end position="371"/>
    </location>
</feature>
<organism evidence="9 10">
    <name type="scientific">Pararobbsia silviterrae</name>
    <dbReference type="NCBI Taxonomy" id="1792498"/>
    <lineage>
        <taxon>Bacteria</taxon>
        <taxon>Pseudomonadati</taxon>
        <taxon>Pseudomonadota</taxon>
        <taxon>Betaproteobacteria</taxon>
        <taxon>Burkholderiales</taxon>
        <taxon>Burkholderiaceae</taxon>
        <taxon>Pararobbsia</taxon>
    </lineage>
</organism>
<dbReference type="InterPro" id="IPR011701">
    <property type="entry name" value="MFS"/>
</dbReference>
<evidence type="ECO:0000256" key="1">
    <source>
        <dbReference type="ARBA" id="ARBA00004651"/>
    </source>
</evidence>
<protein>
    <submittedName>
        <fullName evidence="9">DHA2 family efflux MFS transporter permease subunit</fullName>
    </submittedName>
</protein>
<feature type="transmembrane region" description="Helical" evidence="7">
    <location>
        <begin position="161"/>
        <end position="179"/>
    </location>
</feature>
<dbReference type="Gene3D" id="1.20.1250.20">
    <property type="entry name" value="MFS general substrate transporter like domains"/>
    <property type="match status" value="1"/>
</dbReference>
<accession>A0A494XYR9</accession>
<feature type="transmembrane region" description="Helical" evidence="7">
    <location>
        <begin position="424"/>
        <end position="446"/>
    </location>
</feature>
<keyword evidence="2" id="KW-0813">Transport</keyword>
<reference evidence="9 10" key="1">
    <citation type="submission" date="2018-10" db="EMBL/GenBank/DDBJ databases">
        <title>Robbsia sp. DHC34, isolated from soil.</title>
        <authorList>
            <person name="Gao Z.-H."/>
            <person name="Qiu L.-H."/>
        </authorList>
    </citation>
    <scope>NUCLEOTIDE SEQUENCE [LARGE SCALE GENOMIC DNA]</scope>
    <source>
        <strain evidence="9 10">DHC34</strain>
    </source>
</reference>
<keyword evidence="5 7" id="KW-1133">Transmembrane helix</keyword>
<dbReference type="PANTHER" id="PTHR42718:SF46">
    <property type="entry name" value="BLR6921 PROTEIN"/>
    <property type="match status" value="1"/>
</dbReference>
<feature type="transmembrane region" description="Helical" evidence="7">
    <location>
        <begin position="191"/>
        <end position="211"/>
    </location>
</feature>
<dbReference type="SUPFAM" id="SSF103473">
    <property type="entry name" value="MFS general substrate transporter"/>
    <property type="match status" value="1"/>
</dbReference>
<feature type="transmembrane region" description="Helical" evidence="7">
    <location>
        <begin position="223"/>
        <end position="241"/>
    </location>
</feature>
<keyword evidence="10" id="KW-1185">Reference proteome</keyword>
<evidence type="ECO:0000256" key="5">
    <source>
        <dbReference type="ARBA" id="ARBA00022989"/>
    </source>
</evidence>
<feature type="transmembrane region" description="Helical" evidence="7">
    <location>
        <begin position="391"/>
        <end position="418"/>
    </location>
</feature>
<evidence type="ECO:0000256" key="2">
    <source>
        <dbReference type="ARBA" id="ARBA00022448"/>
    </source>
</evidence>
<sequence>MNKHSHTALLWIVAAGFFMQALDTTIVNTALPNMAVAFHVSALDMRPVVVAYALVMAMLTPASGWLADKFGTRRVYFTAILIFVLGSLFCALAHRLDELVIARVIQGIGGSMLMPIGRLALLRSVSSEEYIGALAFVSIAGQLGPMLGPVLGGWFVEAISWHWIFLINLPIGALGLYAVHRFLPAGSPAEIHPFDFVGFTLLSVSMASVSLALDCPVDTHRTIISSALFAVFLLTVGLYIVHAQRRRGPLFELALFRERNFSVGLVGNLVARVGSSALPFLLPLLLQVQLGYTPLQSGLFMLPIALVGTVAKRWVTPLIQRYGYETFLLVNTLIVGASIASCALISTHWPLALAVIQLAIFGASNSMQFAAMNSVTLKGLTPAQAGSGNSLFSMIQMLAMSLGVTIGGSLVGVFAHLFGTTAVGYRLAFACVGTITLLSAGIFRYLDAPRVRPMRAPEPVRS</sequence>
<dbReference type="AlphaFoldDB" id="A0A494XYR9"/>
<dbReference type="RefSeq" id="WP_121086885.1">
    <property type="nucleotide sequence ID" value="NZ_RBZU01000004.1"/>
</dbReference>
<comment type="caution">
    <text evidence="9">The sequence shown here is derived from an EMBL/GenBank/DDBJ whole genome shotgun (WGS) entry which is preliminary data.</text>
</comment>
<feature type="transmembrane region" description="Helical" evidence="7">
    <location>
        <begin position="100"/>
        <end position="121"/>
    </location>
</feature>
<keyword evidence="4 7" id="KW-0812">Transmembrane</keyword>
<feature type="transmembrane region" description="Helical" evidence="7">
    <location>
        <begin position="74"/>
        <end position="94"/>
    </location>
</feature>
<keyword evidence="6 7" id="KW-0472">Membrane</keyword>
<evidence type="ECO:0000256" key="4">
    <source>
        <dbReference type="ARBA" id="ARBA00022692"/>
    </source>
</evidence>
<dbReference type="PANTHER" id="PTHR42718">
    <property type="entry name" value="MAJOR FACILITATOR SUPERFAMILY MULTIDRUG TRANSPORTER MFSC"/>
    <property type="match status" value="1"/>
</dbReference>
<comment type="subcellular location">
    <subcellularLocation>
        <location evidence="1">Cell membrane</location>
        <topology evidence="1">Multi-pass membrane protein</topology>
    </subcellularLocation>
</comment>
<gene>
    <name evidence="9" type="ORF">D7S86_10775</name>
</gene>
<dbReference type="GO" id="GO:0022857">
    <property type="term" value="F:transmembrane transporter activity"/>
    <property type="evidence" value="ECO:0007669"/>
    <property type="project" value="InterPro"/>
</dbReference>
<dbReference type="Proteomes" id="UP000270342">
    <property type="component" value="Unassembled WGS sequence"/>
</dbReference>
<evidence type="ECO:0000313" key="10">
    <source>
        <dbReference type="Proteomes" id="UP000270342"/>
    </source>
</evidence>
<evidence type="ECO:0000313" key="9">
    <source>
        <dbReference type="EMBL" id="RKP55704.1"/>
    </source>
</evidence>
<keyword evidence="3" id="KW-1003">Cell membrane</keyword>
<evidence type="ECO:0000256" key="6">
    <source>
        <dbReference type="ARBA" id="ARBA00023136"/>
    </source>
</evidence>
<feature type="transmembrane region" description="Helical" evidence="7">
    <location>
        <begin position="327"/>
        <end position="346"/>
    </location>
</feature>
<feature type="transmembrane region" description="Helical" evidence="7">
    <location>
        <begin position="261"/>
        <end position="286"/>
    </location>
</feature>
<evidence type="ECO:0000259" key="8">
    <source>
        <dbReference type="PROSITE" id="PS50850"/>
    </source>
</evidence>
<dbReference type="Pfam" id="PF07690">
    <property type="entry name" value="MFS_1"/>
    <property type="match status" value="1"/>
</dbReference>
<dbReference type="Gene3D" id="1.20.1720.10">
    <property type="entry name" value="Multidrug resistance protein D"/>
    <property type="match status" value="1"/>
</dbReference>
<dbReference type="InterPro" id="IPR020846">
    <property type="entry name" value="MFS_dom"/>
</dbReference>
<feature type="transmembrane region" description="Helical" evidence="7">
    <location>
        <begin position="298"/>
        <end position="315"/>
    </location>
</feature>